<dbReference type="InterPro" id="IPR037523">
    <property type="entry name" value="VOC_core"/>
</dbReference>
<dbReference type="GO" id="GO:0004493">
    <property type="term" value="F:methylmalonyl-CoA epimerase activity"/>
    <property type="evidence" value="ECO:0007669"/>
    <property type="project" value="TreeGrafter"/>
</dbReference>
<feature type="domain" description="VOC" evidence="2">
    <location>
        <begin position="200"/>
        <end position="346"/>
    </location>
</feature>
<dbReference type="Pfam" id="PF00903">
    <property type="entry name" value="Glyoxalase"/>
    <property type="match status" value="2"/>
</dbReference>
<reference evidence="3" key="1">
    <citation type="submission" date="2018-05" db="EMBL/GenBank/DDBJ databases">
        <authorList>
            <person name="Lanie J.A."/>
            <person name="Ng W.-L."/>
            <person name="Kazmierczak K.M."/>
            <person name="Andrzejewski T.M."/>
            <person name="Davidsen T.M."/>
            <person name="Wayne K.J."/>
            <person name="Tettelin H."/>
            <person name="Glass J.I."/>
            <person name="Rusch D."/>
            <person name="Podicherti R."/>
            <person name="Tsui H.-C.T."/>
            <person name="Winkler M.E."/>
        </authorList>
    </citation>
    <scope>NUCLEOTIDE SEQUENCE</scope>
</reference>
<proteinExistence type="predicted"/>
<dbReference type="InterPro" id="IPR051785">
    <property type="entry name" value="MMCE/EMCE_epimerase"/>
</dbReference>
<dbReference type="GO" id="GO:0046491">
    <property type="term" value="P:L-methylmalonyl-CoA metabolic process"/>
    <property type="evidence" value="ECO:0007669"/>
    <property type="project" value="TreeGrafter"/>
</dbReference>
<sequence>MNTKKHLSSMVIVLLFYMSYLPIVTAAEAYSVGIGVLARIHFNTQTSDFDRTRAFYRRLGYTQGISTFPKTNTHLMARSLGMYDLCTYELESIEVMSIPNAIGATSIDLIKFAVPYDDEPPYDRPNHLGMAYAAFSTKKFTDDYAYLRQQGVEFLSEPHGTSGERFVFMRDPDGVYLKLLEAEGNIEAPSDEQSDVNIHAMPYIGINVSDFEASLNFYKNLGYTDVEMLPEKGGLSEARAYGLDQPFEIRGADISLSGGDRNKLRLMQWIEPFDPSPPYPAPISHIGIHRIALAVQDLDSAVSILQNQGIDFLSEIAPCCSGTGQDETGIINAIDPDGIFVELVGPIRRRPQQSEPAICAETNSTANRNGEFNLLTGLGR</sequence>
<feature type="domain" description="VOC" evidence="2">
    <location>
        <begin position="58"/>
        <end position="182"/>
    </location>
</feature>
<name>A0A381N5L8_9ZZZZ</name>
<dbReference type="PANTHER" id="PTHR43048:SF5">
    <property type="entry name" value="BLR5325 PROTEIN"/>
    <property type="match status" value="1"/>
</dbReference>
<evidence type="ECO:0000313" key="3">
    <source>
        <dbReference type="EMBL" id="SUZ49901.1"/>
    </source>
</evidence>
<dbReference type="PROSITE" id="PS51819">
    <property type="entry name" value="VOC"/>
    <property type="match status" value="2"/>
</dbReference>
<evidence type="ECO:0000259" key="2">
    <source>
        <dbReference type="PROSITE" id="PS51819"/>
    </source>
</evidence>
<dbReference type="InterPro" id="IPR004360">
    <property type="entry name" value="Glyas_Fos-R_dOase_dom"/>
</dbReference>
<accession>A0A381N5L8</accession>
<dbReference type="AlphaFoldDB" id="A0A381N5L8"/>
<dbReference type="PANTHER" id="PTHR43048">
    <property type="entry name" value="METHYLMALONYL-COA EPIMERASE"/>
    <property type="match status" value="1"/>
</dbReference>
<organism evidence="3">
    <name type="scientific">marine metagenome</name>
    <dbReference type="NCBI Taxonomy" id="408172"/>
    <lineage>
        <taxon>unclassified sequences</taxon>
        <taxon>metagenomes</taxon>
        <taxon>ecological metagenomes</taxon>
    </lineage>
</organism>
<dbReference type="InterPro" id="IPR029068">
    <property type="entry name" value="Glyas_Bleomycin-R_OHBP_Dase"/>
</dbReference>
<dbReference type="GO" id="GO:0046872">
    <property type="term" value="F:metal ion binding"/>
    <property type="evidence" value="ECO:0007669"/>
    <property type="project" value="UniProtKB-KW"/>
</dbReference>
<dbReference type="Gene3D" id="3.10.180.10">
    <property type="entry name" value="2,3-Dihydroxybiphenyl 1,2-Dioxygenase, domain 1"/>
    <property type="match status" value="2"/>
</dbReference>
<protein>
    <recommendedName>
        <fullName evidence="2">VOC domain-containing protein</fullName>
    </recommendedName>
</protein>
<keyword evidence="1" id="KW-0479">Metal-binding</keyword>
<gene>
    <name evidence="3" type="ORF">METZ01_LOCUS2755</name>
</gene>
<evidence type="ECO:0000256" key="1">
    <source>
        <dbReference type="ARBA" id="ARBA00022723"/>
    </source>
</evidence>
<dbReference type="EMBL" id="UINC01000142">
    <property type="protein sequence ID" value="SUZ49901.1"/>
    <property type="molecule type" value="Genomic_DNA"/>
</dbReference>
<dbReference type="SUPFAM" id="SSF54593">
    <property type="entry name" value="Glyoxalase/Bleomycin resistance protein/Dihydroxybiphenyl dioxygenase"/>
    <property type="match status" value="2"/>
</dbReference>